<evidence type="ECO:0000313" key="2">
    <source>
        <dbReference type="EMBL" id="KAK7600841.1"/>
    </source>
</evidence>
<dbReference type="Proteomes" id="UP001367676">
    <property type="component" value="Unassembled WGS sequence"/>
</dbReference>
<gene>
    <name evidence="2" type="ORF">V9T40_008282</name>
</gene>
<accession>A0AAN9TQ43</accession>
<evidence type="ECO:0000313" key="3">
    <source>
        <dbReference type="Proteomes" id="UP001367676"/>
    </source>
</evidence>
<name>A0AAN9TQ43_9HEMI</name>
<dbReference type="AlphaFoldDB" id="A0AAN9TQ43"/>
<comment type="caution">
    <text evidence="2">The sequence shown here is derived from an EMBL/GenBank/DDBJ whole genome shotgun (WGS) entry which is preliminary data.</text>
</comment>
<reference evidence="2 3" key="1">
    <citation type="submission" date="2024-03" db="EMBL/GenBank/DDBJ databases">
        <title>Adaptation during the transition from Ophiocordyceps entomopathogen to insect associate is accompanied by gene loss and intensified selection.</title>
        <authorList>
            <person name="Ward C.M."/>
            <person name="Onetto C.A."/>
            <person name="Borneman A.R."/>
        </authorList>
    </citation>
    <scope>NUCLEOTIDE SEQUENCE [LARGE SCALE GENOMIC DNA]</scope>
    <source>
        <strain evidence="2">AWRI1</strain>
        <tissue evidence="2">Single Adult Female</tissue>
    </source>
</reference>
<feature type="compositionally biased region" description="Basic and acidic residues" evidence="1">
    <location>
        <begin position="28"/>
        <end position="59"/>
    </location>
</feature>
<organism evidence="2 3">
    <name type="scientific">Parthenolecanium corni</name>
    <dbReference type="NCBI Taxonomy" id="536013"/>
    <lineage>
        <taxon>Eukaryota</taxon>
        <taxon>Metazoa</taxon>
        <taxon>Ecdysozoa</taxon>
        <taxon>Arthropoda</taxon>
        <taxon>Hexapoda</taxon>
        <taxon>Insecta</taxon>
        <taxon>Pterygota</taxon>
        <taxon>Neoptera</taxon>
        <taxon>Paraneoptera</taxon>
        <taxon>Hemiptera</taxon>
        <taxon>Sternorrhyncha</taxon>
        <taxon>Coccoidea</taxon>
        <taxon>Coccidae</taxon>
        <taxon>Parthenolecanium</taxon>
    </lineage>
</organism>
<dbReference type="EMBL" id="JBBCAQ010000010">
    <property type="protein sequence ID" value="KAK7600841.1"/>
    <property type="molecule type" value="Genomic_DNA"/>
</dbReference>
<keyword evidence="3" id="KW-1185">Reference proteome</keyword>
<sequence>MRQFAHLLLDRNLGVIHRRVSHNRRPTRHDTTRHDSYRGANEERNDEDERRRERGRGQDSRIASCRSRSGQRIWRAYCRHVREKKKERRNRRPGSSEFQVWHAALECSDFPSALTGAPQRSRPPISPPPNSQLALRGSSIRLRDQFESPAPRRHRFRRRIFEGRG</sequence>
<evidence type="ECO:0000256" key="1">
    <source>
        <dbReference type="SAM" id="MobiDB-lite"/>
    </source>
</evidence>
<protein>
    <submittedName>
        <fullName evidence="2">Uncharacterized protein</fullName>
    </submittedName>
</protein>
<feature type="region of interest" description="Disordered" evidence="1">
    <location>
        <begin position="112"/>
        <end position="137"/>
    </location>
</feature>
<feature type="region of interest" description="Disordered" evidence="1">
    <location>
        <begin position="20"/>
        <end position="69"/>
    </location>
</feature>
<proteinExistence type="predicted"/>